<dbReference type="RefSeq" id="WP_406698025.1">
    <property type="nucleotide sequence ID" value="NZ_CP155447.1"/>
</dbReference>
<name>A0AAU7CJM9_9BACT</name>
<sequence>MSLACEVLLESDEPAMLDTIDSFLEAAADRIDRTRKGRVWNLWIDERPIHVEVVDQPPSIGLSSACDDAHDDSVLRRLAKGLATACGGLALEPPK</sequence>
<organism evidence="1">
    <name type="scientific">Singulisphaera sp. Ch08</name>
    <dbReference type="NCBI Taxonomy" id="3120278"/>
    <lineage>
        <taxon>Bacteria</taxon>
        <taxon>Pseudomonadati</taxon>
        <taxon>Planctomycetota</taxon>
        <taxon>Planctomycetia</taxon>
        <taxon>Isosphaerales</taxon>
        <taxon>Isosphaeraceae</taxon>
        <taxon>Singulisphaera</taxon>
    </lineage>
</organism>
<reference evidence="1" key="1">
    <citation type="submission" date="2024-05" db="EMBL/GenBank/DDBJ databases">
        <title>Planctomycetes of the genus Singulisphaera possess chitinolytic capabilities.</title>
        <authorList>
            <person name="Ivanova A."/>
        </authorList>
    </citation>
    <scope>NUCLEOTIDE SEQUENCE</scope>
    <source>
        <strain evidence="1">Ch08T</strain>
    </source>
</reference>
<gene>
    <name evidence="1" type="ORF">V5E97_04145</name>
</gene>
<accession>A0AAU7CJM9</accession>
<dbReference type="AlphaFoldDB" id="A0AAU7CJM9"/>
<dbReference type="EMBL" id="CP155447">
    <property type="protein sequence ID" value="XBH05218.1"/>
    <property type="molecule type" value="Genomic_DNA"/>
</dbReference>
<evidence type="ECO:0000313" key="1">
    <source>
        <dbReference type="EMBL" id="XBH05218.1"/>
    </source>
</evidence>
<protein>
    <submittedName>
        <fullName evidence="1">Uncharacterized protein</fullName>
    </submittedName>
</protein>
<proteinExistence type="predicted"/>